<dbReference type="PANTHER" id="PTHR48100:SF1">
    <property type="entry name" value="HISTIDINE PHOSPHATASE FAMILY PROTEIN-RELATED"/>
    <property type="match status" value="1"/>
</dbReference>
<dbReference type="Proteomes" id="UP001275084">
    <property type="component" value="Unassembled WGS sequence"/>
</dbReference>
<dbReference type="EMBL" id="JAUIQD010000004">
    <property type="protein sequence ID" value="KAK3352248.1"/>
    <property type="molecule type" value="Genomic_DNA"/>
</dbReference>
<dbReference type="InterPro" id="IPR013078">
    <property type="entry name" value="His_Pase_superF_clade-1"/>
</dbReference>
<dbReference type="InterPro" id="IPR029033">
    <property type="entry name" value="His_PPase_superfam"/>
</dbReference>
<evidence type="ECO:0000256" key="1">
    <source>
        <dbReference type="ARBA" id="ARBA00023152"/>
    </source>
</evidence>
<dbReference type="CDD" id="cd07067">
    <property type="entry name" value="HP_PGM_like"/>
    <property type="match status" value="1"/>
</dbReference>
<name>A0AAJ0HGI3_9PEZI</name>
<dbReference type="GO" id="GO:0016791">
    <property type="term" value="F:phosphatase activity"/>
    <property type="evidence" value="ECO:0007669"/>
    <property type="project" value="TreeGrafter"/>
</dbReference>
<dbReference type="SMART" id="SM00855">
    <property type="entry name" value="PGAM"/>
    <property type="match status" value="1"/>
</dbReference>
<keyword evidence="2" id="KW-0413">Isomerase</keyword>
<dbReference type="Pfam" id="PF00300">
    <property type="entry name" value="His_Phos_1"/>
    <property type="match status" value="1"/>
</dbReference>
<dbReference type="Gene3D" id="3.40.50.1240">
    <property type="entry name" value="Phosphoglycerate mutase-like"/>
    <property type="match status" value="1"/>
</dbReference>
<keyword evidence="1" id="KW-0324">Glycolysis</keyword>
<dbReference type="AlphaFoldDB" id="A0AAJ0HGI3"/>
<dbReference type="PANTHER" id="PTHR48100">
    <property type="entry name" value="BROAD-SPECIFICITY PHOSPHATASE YOR283W-RELATED"/>
    <property type="match status" value="1"/>
</dbReference>
<dbReference type="InterPro" id="IPR050275">
    <property type="entry name" value="PGM_Phosphatase"/>
</dbReference>
<organism evidence="3 4">
    <name type="scientific">Lasiosphaeria hispida</name>
    <dbReference type="NCBI Taxonomy" id="260671"/>
    <lineage>
        <taxon>Eukaryota</taxon>
        <taxon>Fungi</taxon>
        <taxon>Dikarya</taxon>
        <taxon>Ascomycota</taxon>
        <taxon>Pezizomycotina</taxon>
        <taxon>Sordariomycetes</taxon>
        <taxon>Sordariomycetidae</taxon>
        <taxon>Sordariales</taxon>
        <taxon>Lasiosphaeriaceae</taxon>
        <taxon>Lasiosphaeria</taxon>
    </lineage>
</organism>
<accession>A0AAJ0HGI3</accession>
<keyword evidence="4" id="KW-1185">Reference proteome</keyword>
<dbReference type="SUPFAM" id="SSF53254">
    <property type="entry name" value="Phosphoglycerate mutase-like"/>
    <property type="match status" value="1"/>
</dbReference>
<evidence type="ECO:0000256" key="2">
    <source>
        <dbReference type="ARBA" id="ARBA00023235"/>
    </source>
</evidence>
<comment type="caution">
    <text evidence="3">The sequence shown here is derived from an EMBL/GenBank/DDBJ whole genome shotgun (WGS) entry which is preliminary data.</text>
</comment>
<evidence type="ECO:0000313" key="3">
    <source>
        <dbReference type="EMBL" id="KAK3352248.1"/>
    </source>
</evidence>
<protein>
    <submittedName>
        <fullName evidence="3">Histidine phosphatase superfamily</fullName>
    </submittedName>
</protein>
<reference evidence="3" key="2">
    <citation type="submission" date="2023-06" db="EMBL/GenBank/DDBJ databases">
        <authorList>
            <consortium name="Lawrence Berkeley National Laboratory"/>
            <person name="Haridas S."/>
            <person name="Hensen N."/>
            <person name="Bonometti L."/>
            <person name="Westerberg I."/>
            <person name="Brannstrom I.O."/>
            <person name="Guillou S."/>
            <person name="Cros-Aarteil S."/>
            <person name="Calhoun S."/>
            <person name="Kuo A."/>
            <person name="Mondo S."/>
            <person name="Pangilinan J."/>
            <person name="Riley R."/>
            <person name="Labutti K."/>
            <person name="Andreopoulos B."/>
            <person name="Lipzen A."/>
            <person name="Chen C."/>
            <person name="Yanf M."/>
            <person name="Daum C."/>
            <person name="Ng V."/>
            <person name="Clum A."/>
            <person name="Steindorff A."/>
            <person name="Ohm R."/>
            <person name="Martin F."/>
            <person name="Silar P."/>
            <person name="Natvig D."/>
            <person name="Lalanne C."/>
            <person name="Gautier V."/>
            <person name="Ament-Velasquez S.L."/>
            <person name="Kruys A."/>
            <person name="Hutchinson M.I."/>
            <person name="Powell A.J."/>
            <person name="Barry K."/>
            <person name="Miller A.N."/>
            <person name="Grigoriev I.V."/>
            <person name="Debuchy R."/>
            <person name="Gladieux P."/>
            <person name="Thoren M.H."/>
            <person name="Johannesson H."/>
        </authorList>
    </citation>
    <scope>NUCLEOTIDE SEQUENCE</scope>
    <source>
        <strain evidence="3">CBS 955.72</strain>
    </source>
</reference>
<proteinExistence type="predicted"/>
<evidence type="ECO:0000313" key="4">
    <source>
        <dbReference type="Proteomes" id="UP001275084"/>
    </source>
</evidence>
<sequence>MASTPKHLDTQTHVENPTTIHILRHGESLHNIQKPYPHPDPPLTETGTAQALALRPASLPDLILISPMTRTIQTALLAFSHLLGPAVPLTSCTEVQIWPDLREARHEICNKGVSRAELAARFPGLDFGGCREQWDYPPDAGPGEAEVRAERVRGRLAGLRGYGDVWVVTHRGFLAYLVQGERFGVCEHRRYRFATEGEDGKRHGVNRDTVLPQDFGPTLLVPVDE</sequence>
<dbReference type="InterPro" id="IPR001345">
    <property type="entry name" value="PG/BPGM_mutase_AS"/>
</dbReference>
<reference evidence="3" key="1">
    <citation type="journal article" date="2023" name="Mol. Phylogenet. Evol.">
        <title>Genome-scale phylogeny and comparative genomics of the fungal order Sordariales.</title>
        <authorList>
            <person name="Hensen N."/>
            <person name="Bonometti L."/>
            <person name="Westerberg I."/>
            <person name="Brannstrom I.O."/>
            <person name="Guillou S."/>
            <person name="Cros-Aarteil S."/>
            <person name="Calhoun S."/>
            <person name="Haridas S."/>
            <person name="Kuo A."/>
            <person name="Mondo S."/>
            <person name="Pangilinan J."/>
            <person name="Riley R."/>
            <person name="LaButti K."/>
            <person name="Andreopoulos B."/>
            <person name="Lipzen A."/>
            <person name="Chen C."/>
            <person name="Yan M."/>
            <person name="Daum C."/>
            <person name="Ng V."/>
            <person name="Clum A."/>
            <person name="Steindorff A."/>
            <person name="Ohm R.A."/>
            <person name="Martin F."/>
            <person name="Silar P."/>
            <person name="Natvig D.O."/>
            <person name="Lalanne C."/>
            <person name="Gautier V."/>
            <person name="Ament-Velasquez S.L."/>
            <person name="Kruys A."/>
            <person name="Hutchinson M.I."/>
            <person name="Powell A.J."/>
            <person name="Barry K."/>
            <person name="Miller A.N."/>
            <person name="Grigoriev I.V."/>
            <person name="Debuchy R."/>
            <person name="Gladieux P."/>
            <person name="Hiltunen Thoren M."/>
            <person name="Johannesson H."/>
        </authorList>
    </citation>
    <scope>NUCLEOTIDE SEQUENCE</scope>
    <source>
        <strain evidence="3">CBS 955.72</strain>
    </source>
</reference>
<dbReference type="GO" id="GO:0005737">
    <property type="term" value="C:cytoplasm"/>
    <property type="evidence" value="ECO:0007669"/>
    <property type="project" value="TreeGrafter"/>
</dbReference>
<gene>
    <name evidence="3" type="ORF">B0T25DRAFT_567543</name>
</gene>
<dbReference type="PROSITE" id="PS00175">
    <property type="entry name" value="PG_MUTASE"/>
    <property type="match status" value="1"/>
</dbReference>